<comment type="similarity">
    <text evidence="1">Belongs to the mitochondrion-specific ribosomal protein mS35 family.</text>
</comment>
<dbReference type="PANTHER" id="PTHR13490">
    <property type="entry name" value="MITOCHONDRIAL 28S RIBOSOMAL PROTEIN S28"/>
    <property type="match status" value="1"/>
</dbReference>
<dbReference type="EMBL" id="FXLY01000007">
    <property type="protein sequence ID" value="SMN21059.1"/>
    <property type="molecule type" value="Genomic_DNA"/>
</dbReference>
<protein>
    <recommendedName>
        <fullName evidence="1">Small ribosomal subunit protein mS35</fullName>
    </recommendedName>
    <alternativeName>
        <fullName evidence="1">37S ribosomal protein S24, mitochondrial</fullName>
    </alternativeName>
</protein>
<dbReference type="Proteomes" id="UP000196158">
    <property type="component" value="Unassembled WGS sequence"/>
</dbReference>
<dbReference type="Pfam" id="PF10213">
    <property type="entry name" value="MRP-S28"/>
    <property type="match status" value="1"/>
</dbReference>
<evidence type="ECO:0000259" key="2">
    <source>
        <dbReference type="Pfam" id="PF10213"/>
    </source>
</evidence>
<dbReference type="GO" id="GO:0003735">
    <property type="term" value="F:structural constituent of ribosome"/>
    <property type="evidence" value="ECO:0007669"/>
    <property type="project" value="UniProtKB-UniRule"/>
</dbReference>
<feature type="domain" description="Small ribosomal subunit protein mS35 mitochondrial conserved" evidence="2">
    <location>
        <begin position="181"/>
        <end position="308"/>
    </location>
</feature>
<keyword evidence="1" id="KW-0496">Mitochondrion</keyword>
<reference evidence="3 4" key="1">
    <citation type="submission" date="2017-04" db="EMBL/GenBank/DDBJ databases">
        <authorList>
            <person name="Afonso C.L."/>
            <person name="Miller P.J."/>
            <person name="Scott M.A."/>
            <person name="Spackman E."/>
            <person name="Goraichik I."/>
            <person name="Dimitrov K.M."/>
            <person name="Suarez D.L."/>
            <person name="Swayne D.E."/>
        </authorList>
    </citation>
    <scope>NUCLEOTIDE SEQUENCE [LARGE SCALE GENOMIC DNA]</scope>
</reference>
<keyword evidence="1" id="KW-0687">Ribonucleoprotein</keyword>
<name>A0A1X7R6G9_9SACH</name>
<dbReference type="GO" id="GO:0005763">
    <property type="term" value="C:mitochondrial small ribosomal subunit"/>
    <property type="evidence" value="ECO:0007669"/>
    <property type="project" value="UniProtKB-UniRule"/>
</dbReference>
<dbReference type="InterPro" id="IPR017081">
    <property type="entry name" value="Ribosomal_mS35"/>
</dbReference>
<dbReference type="AlphaFoldDB" id="A0A1X7R6G9"/>
<evidence type="ECO:0000313" key="3">
    <source>
        <dbReference type="EMBL" id="SMN21059.1"/>
    </source>
</evidence>
<sequence length="332" mass="38494">MLSLRCVNNVVLRTTMASNLTKSTIRFATTDATSKKDVKATEVKENLQTSPVESTQSTELYMNPGKWTGLEPTKIISLFWERKTKLGTDYKRCPEELDALLSTADFSGMTKNEIKKIYEDTTNAMGTGMVSKKFLRDGLRPFQFDELPSPAQDVVDEHREQRYYNRLAIYDLPLLTQYRQKYTNPSIKTHPITYRYTSYIGEEHPNGAKVVLSVKTKDLPLNEKQLHKLRLLARTRYDHETDIFKMSSDKFPESAQNARYLHDIFQRLMKESKDLADDFSDVPLDTRHIAAKNLRKRKNDYVFPEEWKRPDDAPVETINVLHDILKTSQAKE</sequence>
<evidence type="ECO:0000256" key="1">
    <source>
        <dbReference type="PIRNR" id="PIRNR036995"/>
    </source>
</evidence>
<dbReference type="PIRSF" id="PIRSF036995">
    <property type="entry name" value="RSM24"/>
    <property type="match status" value="1"/>
</dbReference>
<keyword evidence="4" id="KW-1185">Reference proteome</keyword>
<comment type="subcellular location">
    <subcellularLocation>
        <location evidence="1">Mitochondrion</location>
    </subcellularLocation>
</comment>
<evidence type="ECO:0000313" key="4">
    <source>
        <dbReference type="Proteomes" id="UP000196158"/>
    </source>
</evidence>
<dbReference type="InterPro" id="IPR019349">
    <property type="entry name" value="Ribosomal_mS35_mit"/>
</dbReference>
<gene>
    <name evidence="3" type="ORF">KASA_0L00759G</name>
</gene>
<accession>A0A1X7R6G9</accession>
<dbReference type="GO" id="GO:0032543">
    <property type="term" value="P:mitochondrial translation"/>
    <property type="evidence" value="ECO:0007669"/>
    <property type="project" value="UniProtKB-UniRule"/>
</dbReference>
<keyword evidence="1 3" id="KW-0689">Ribosomal protein</keyword>
<dbReference type="OrthoDB" id="283424at2759"/>
<dbReference type="PANTHER" id="PTHR13490:SF0">
    <property type="entry name" value="SMALL RIBOSOMAL SUBUNIT PROTEIN MS35"/>
    <property type="match status" value="1"/>
</dbReference>
<proteinExistence type="inferred from homology"/>
<organism evidence="3 4">
    <name type="scientific">Maudiozyma saulgeensis</name>
    <dbReference type="NCBI Taxonomy" id="1789683"/>
    <lineage>
        <taxon>Eukaryota</taxon>
        <taxon>Fungi</taxon>
        <taxon>Dikarya</taxon>
        <taxon>Ascomycota</taxon>
        <taxon>Saccharomycotina</taxon>
        <taxon>Saccharomycetes</taxon>
        <taxon>Saccharomycetales</taxon>
        <taxon>Saccharomycetaceae</taxon>
        <taxon>Maudiozyma</taxon>
    </lineage>
</organism>
<dbReference type="STRING" id="1789683.A0A1X7R6G9"/>
<dbReference type="InterPro" id="IPR039848">
    <property type="entry name" value="Ribosomal_mS35_mt"/>
</dbReference>
<comment type="function">
    <text evidence="1">Component of the mitochondrial ribosome (mitoribosome), a dedicated translation machinery responsible for the synthesis of mitochondrial genome-encoded proteins, including at least some of the essential transmembrane subunits of the mitochondrial respiratory chain. The mitoribosomes are attached to the mitochondrial inner membrane and translation products are cotranslationally integrated into the membrane.</text>
</comment>